<keyword evidence="6 9" id="KW-0547">Nucleotide-binding</keyword>
<dbReference type="GO" id="GO:0005737">
    <property type="term" value="C:cytoplasm"/>
    <property type="evidence" value="ECO:0007669"/>
    <property type="project" value="UniProtKB-SubCell"/>
</dbReference>
<keyword evidence="3 9" id="KW-0808">Transferase</keyword>
<evidence type="ECO:0000256" key="1">
    <source>
        <dbReference type="ARBA" id="ARBA00004496"/>
    </source>
</evidence>
<dbReference type="InterPro" id="IPR006070">
    <property type="entry name" value="Sua5-like_dom"/>
</dbReference>
<evidence type="ECO:0000256" key="6">
    <source>
        <dbReference type="ARBA" id="ARBA00022741"/>
    </source>
</evidence>
<dbReference type="InterPro" id="IPR017945">
    <property type="entry name" value="DHBP_synth_RibB-like_a/b_dom"/>
</dbReference>
<keyword evidence="7 9" id="KW-0067">ATP-binding</keyword>
<comment type="similarity">
    <text evidence="9">Belongs to the SUA5 family. TsaC subfamily.</text>
</comment>
<evidence type="ECO:0000313" key="12">
    <source>
        <dbReference type="Proteomes" id="UP000253872"/>
    </source>
</evidence>
<dbReference type="InterPro" id="IPR050156">
    <property type="entry name" value="TC-AMP_synthase_SUA5"/>
</dbReference>
<dbReference type="GO" id="GO:0000049">
    <property type="term" value="F:tRNA binding"/>
    <property type="evidence" value="ECO:0007669"/>
    <property type="project" value="TreeGrafter"/>
</dbReference>
<dbReference type="GO" id="GO:0006450">
    <property type="term" value="P:regulation of translational fidelity"/>
    <property type="evidence" value="ECO:0007669"/>
    <property type="project" value="TreeGrafter"/>
</dbReference>
<sequence length="184" mass="20263">MSNLDEIIARLQNNEVVAYPTEAVFGLGCNPNSEDAVQALLTLKQRPVEKGLILLASDLRYLRPFIDESRLTEKEWQSLTQVGAQAITWVVPAKKSVPRYLTGQFDTIAVRLCHLPAVVMLCESAGFALTSTSANLTGLPPCRTAQEVYAQFGNDFPVLEQATGGAKQPSEIRDIFTQHIFRQG</sequence>
<dbReference type="EMBL" id="QEPN01000005">
    <property type="protein sequence ID" value="RDE71356.1"/>
    <property type="molecule type" value="Genomic_DNA"/>
</dbReference>
<comment type="caution">
    <text evidence="11">The sequence shown here is derived from an EMBL/GenBank/DDBJ whole genome shotgun (WGS) entry which is preliminary data.</text>
</comment>
<comment type="subcellular location">
    <subcellularLocation>
        <location evidence="1 9">Cytoplasm</location>
    </subcellularLocation>
</comment>
<evidence type="ECO:0000259" key="10">
    <source>
        <dbReference type="PROSITE" id="PS51163"/>
    </source>
</evidence>
<dbReference type="AlphaFoldDB" id="A0A369YHE8"/>
<reference evidence="11 12" key="1">
    <citation type="submission" date="2018-05" db="EMBL/GenBank/DDBJ databases">
        <title>Draft Genome Sequences for a Diverse set of 7 Haemophilus Species.</title>
        <authorList>
            <person name="Nichols M."/>
            <person name="Topaz N."/>
            <person name="Wang X."/>
            <person name="Wang X."/>
            <person name="Boxrud D."/>
        </authorList>
    </citation>
    <scope>NUCLEOTIDE SEQUENCE [LARGE SCALE GENOMIC DNA]</scope>
    <source>
        <strain evidence="11 12">C2002001239</strain>
    </source>
</reference>
<dbReference type="GO" id="GO:0003725">
    <property type="term" value="F:double-stranded RNA binding"/>
    <property type="evidence" value="ECO:0007669"/>
    <property type="project" value="InterPro"/>
</dbReference>
<dbReference type="RefSeq" id="WP_111403206.1">
    <property type="nucleotide sequence ID" value="NZ_JANFLW010000008.1"/>
</dbReference>
<dbReference type="PANTHER" id="PTHR17490">
    <property type="entry name" value="SUA5"/>
    <property type="match status" value="1"/>
</dbReference>
<dbReference type="GO" id="GO:0005524">
    <property type="term" value="F:ATP binding"/>
    <property type="evidence" value="ECO:0007669"/>
    <property type="project" value="UniProtKB-UniRule"/>
</dbReference>
<dbReference type="Gene3D" id="3.90.870.10">
    <property type="entry name" value="DHBP synthase"/>
    <property type="match status" value="1"/>
</dbReference>
<evidence type="ECO:0000256" key="3">
    <source>
        <dbReference type="ARBA" id="ARBA00022679"/>
    </source>
</evidence>
<dbReference type="GO" id="GO:0002949">
    <property type="term" value="P:tRNA threonylcarbamoyladenosine modification"/>
    <property type="evidence" value="ECO:0007669"/>
    <property type="project" value="UniProtKB-UniRule"/>
</dbReference>
<gene>
    <name evidence="9" type="primary">tsaC</name>
    <name evidence="11" type="ORF">DPV93_06980</name>
</gene>
<keyword evidence="2 9" id="KW-0963">Cytoplasm</keyword>
<evidence type="ECO:0000256" key="7">
    <source>
        <dbReference type="ARBA" id="ARBA00022840"/>
    </source>
</evidence>
<evidence type="ECO:0000256" key="9">
    <source>
        <dbReference type="HAMAP-Rule" id="MF_01852"/>
    </source>
</evidence>
<dbReference type="PROSITE" id="PS51163">
    <property type="entry name" value="YRDC"/>
    <property type="match status" value="1"/>
</dbReference>
<organism evidence="11 12">
    <name type="scientific">Haemophilus sputorum</name>
    <dbReference type="NCBI Taxonomy" id="1078480"/>
    <lineage>
        <taxon>Bacteria</taxon>
        <taxon>Pseudomonadati</taxon>
        <taxon>Pseudomonadota</taxon>
        <taxon>Gammaproteobacteria</taxon>
        <taxon>Pasteurellales</taxon>
        <taxon>Pasteurellaceae</taxon>
        <taxon>Haemophilus</taxon>
    </lineage>
</organism>
<dbReference type="PANTHER" id="PTHR17490:SF18">
    <property type="entry name" value="THREONYLCARBAMOYL-AMP SYNTHASE"/>
    <property type="match status" value="1"/>
</dbReference>
<feature type="domain" description="YrdC-like" evidence="10">
    <location>
        <begin position="1"/>
        <end position="184"/>
    </location>
</feature>
<evidence type="ECO:0000313" key="11">
    <source>
        <dbReference type="EMBL" id="RDE71356.1"/>
    </source>
</evidence>
<comment type="catalytic activity">
    <reaction evidence="8 9">
        <text>L-threonine + hydrogencarbonate + ATP = L-threonylcarbamoyladenylate + diphosphate + H2O</text>
        <dbReference type="Rhea" id="RHEA:36407"/>
        <dbReference type="ChEBI" id="CHEBI:15377"/>
        <dbReference type="ChEBI" id="CHEBI:17544"/>
        <dbReference type="ChEBI" id="CHEBI:30616"/>
        <dbReference type="ChEBI" id="CHEBI:33019"/>
        <dbReference type="ChEBI" id="CHEBI:57926"/>
        <dbReference type="ChEBI" id="CHEBI:73682"/>
        <dbReference type="EC" id="2.7.7.87"/>
    </reaction>
</comment>
<comment type="function">
    <text evidence="9">Required for the formation of a threonylcarbamoyl group on adenosine at position 37 (t(6)A37) in tRNAs that read codons beginning with adenine. Catalyzes the conversion of L-threonine, HCO(3)(-)/CO(2) and ATP to give threonylcarbamoyl-AMP (TC-AMP) as the acyladenylate intermediate, with the release of diphosphate.</text>
</comment>
<evidence type="ECO:0000256" key="5">
    <source>
        <dbReference type="ARBA" id="ARBA00022695"/>
    </source>
</evidence>
<proteinExistence type="inferred from homology"/>
<accession>A0A369YHE8</accession>
<dbReference type="InterPro" id="IPR023535">
    <property type="entry name" value="TC-AMP_synthase"/>
</dbReference>
<dbReference type="Proteomes" id="UP000253872">
    <property type="component" value="Unassembled WGS sequence"/>
</dbReference>
<keyword evidence="4 9" id="KW-0819">tRNA processing</keyword>
<dbReference type="SUPFAM" id="SSF55821">
    <property type="entry name" value="YrdC/RibB"/>
    <property type="match status" value="1"/>
</dbReference>
<dbReference type="Pfam" id="PF01300">
    <property type="entry name" value="Sua5_yciO_yrdC"/>
    <property type="match status" value="1"/>
</dbReference>
<keyword evidence="5 9" id="KW-0548">Nucleotidyltransferase</keyword>
<dbReference type="GO" id="GO:0061710">
    <property type="term" value="F:L-threonylcarbamoyladenylate synthase"/>
    <property type="evidence" value="ECO:0007669"/>
    <property type="project" value="UniProtKB-EC"/>
</dbReference>
<dbReference type="EC" id="2.7.7.87" evidence="9"/>
<evidence type="ECO:0000256" key="4">
    <source>
        <dbReference type="ARBA" id="ARBA00022694"/>
    </source>
</evidence>
<name>A0A369YHE8_9PAST</name>
<protein>
    <recommendedName>
        <fullName evidence="9">Threonylcarbamoyl-AMP synthase</fullName>
        <shortName evidence="9">TC-AMP synthase</shortName>
        <ecNumber evidence="9">2.7.7.87</ecNumber>
    </recommendedName>
    <alternativeName>
        <fullName evidence="9">L-threonylcarbamoyladenylate synthase</fullName>
    </alternativeName>
    <alternativeName>
        <fullName evidence="9">t(6)A37 threonylcarbamoyladenosine biosynthesis protein TsaC</fullName>
    </alternativeName>
    <alternativeName>
        <fullName evidence="9">tRNA threonylcarbamoyladenosine biosynthesis protein TsaC</fullName>
    </alternativeName>
</protein>
<evidence type="ECO:0000256" key="8">
    <source>
        <dbReference type="ARBA" id="ARBA00048366"/>
    </source>
</evidence>
<dbReference type="FunFam" id="3.90.870.10:FF:000004">
    <property type="entry name" value="Threonylcarbamoyl-AMP synthase"/>
    <property type="match status" value="1"/>
</dbReference>
<dbReference type="HAMAP" id="MF_01852">
    <property type="entry name" value="TsaC"/>
    <property type="match status" value="1"/>
</dbReference>
<evidence type="ECO:0000256" key="2">
    <source>
        <dbReference type="ARBA" id="ARBA00022490"/>
    </source>
</evidence>
<dbReference type="STRING" id="1035839.GCA_000238795_00048"/>